<dbReference type="FunFam" id="3.20.20.80:FF:000008">
    <property type="entry name" value="Glucan endo-1,3-beta-glucosidase 5"/>
    <property type="match status" value="1"/>
</dbReference>
<dbReference type="PANTHER" id="PTHR32227">
    <property type="entry name" value="GLUCAN ENDO-1,3-BETA-GLUCOSIDASE BG1-RELATED-RELATED"/>
    <property type="match status" value="1"/>
</dbReference>
<evidence type="ECO:0000313" key="11">
    <source>
        <dbReference type="Proteomes" id="UP001454036"/>
    </source>
</evidence>
<evidence type="ECO:0000256" key="2">
    <source>
        <dbReference type="ARBA" id="ARBA00022729"/>
    </source>
</evidence>
<dbReference type="InterPro" id="IPR017853">
    <property type="entry name" value="GH"/>
</dbReference>
<dbReference type="GO" id="GO:0004553">
    <property type="term" value="F:hydrolase activity, hydrolyzing O-glycosyl compounds"/>
    <property type="evidence" value="ECO:0007669"/>
    <property type="project" value="InterPro"/>
</dbReference>
<accession>A0AAV3RX11</accession>
<comment type="caution">
    <text evidence="10">The sequence shown here is derived from an EMBL/GenBank/DDBJ whole genome shotgun (WGS) entry which is preliminary data.</text>
</comment>
<sequence>MAHTRLIVWASWLVFLIIAPNLVDSLGVNWGHQASHNLHPDVIIQMLKDNGIKKVKLFDSDHWTVKHFAGTGIEVMLGIANNQLEGMVDYSHAQDFVKNNVSKHIYNGGVDIKYIGVGNEPFLTAYKGANVKTIFPALKNIQKALNEAGLGNNIKATIPQNADVYDSGKAGPSQGDFRKDIRPLMYDMMRFLAQNDAPFVVNIYPFLSLYENPDFPIEFAFFDGGSKPVDDNGIEYNNMFDANLDTLVASLKKAGTPNLKIVVGEIGWPTDSTPNANIKMAKRFYDGFLKKMATKKGTPKYPKDIEYYLFSFTDENQKSILPGNFERHWGIFTYDGKPKFPMDFTGSGNQKMPVGAKNVKYLDYKWCALKSDIKDEGKIAEGTTYACRESDCTNVNFGGSCNNLDFRGNASYAFNMLFQMRDQDVEACDFNGMAGIVTSNISVGDCLFPLALESDAARQMIQLSVSMLAGFLVFLALF</sequence>
<proteinExistence type="inferred from homology"/>
<gene>
    <name evidence="10" type="ORF">LIER_33070</name>
</gene>
<dbReference type="Gene3D" id="3.20.20.80">
    <property type="entry name" value="Glycosidases"/>
    <property type="match status" value="1"/>
</dbReference>
<evidence type="ECO:0000256" key="6">
    <source>
        <dbReference type="RuleBase" id="RU004335"/>
    </source>
</evidence>
<evidence type="ECO:0000256" key="5">
    <source>
        <dbReference type="ARBA" id="ARBA00023295"/>
    </source>
</evidence>
<dbReference type="SMART" id="SM00768">
    <property type="entry name" value="X8"/>
    <property type="match status" value="1"/>
</dbReference>
<protein>
    <submittedName>
        <fullName evidence="10">Glucosidase</fullName>
    </submittedName>
</protein>
<evidence type="ECO:0000256" key="8">
    <source>
        <dbReference type="SAM" id="SignalP"/>
    </source>
</evidence>
<keyword evidence="5 7" id="KW-0326">Glycosidase</keyword>
<evidence type="ECO:0000259" key="9">
    <source>
        <dbReference type="SMART" id="SM00768"/>
    </source>
</evidence>
<evidence type="ECO:0000256" key="7">
    <source>
        <dbReference type="RuleBase" id="RU004336"/>
    </source>
</evidence>
<keyword evidence="2 8" id="KW-0732">Signal</keyword>
<dbReference type="Proteomes" id="UP001454036">
    <property type="component" value="Unassembled WGS sequence"/>
</dbReference>
<dbReference type="Pfam" id="PF00332">
    <property type="entry name" value="Glyco_hydro_17"/>
    <property type="match status" value="1"/>
</dbReference>
<dbReference type="Pfam" id="PF07983">
    <property type="entry name" value="X8"/>
    <property type="match status" value="1"/>
</dbReference>
<dbReference type="PROSITE" id="PS00587">
    <property type="entry name" value="GLYCOSYL_HYDROL_F17"/>
    <property type="match status" value="1"/>
</dbReference>
<evidence type="ECO:0000313" key="10">
    <source>
        <dbReference type="EMBL" id="GAA0185782.1"/>
    </source>
</evidence>
<feature type="chain" id="PRO_5043439008" evidence="8">
    <location>
        <begin position="26"/>
        <end position="478"/>
    </location>
</feature>
<organism evidence="10 11">
    <name type="scientific">Lithospermum erythrorhizon</name>
    <name type="common">Purple gromwell</name>
    <name type="synonym">Lithospermum officinale var. erythrorhizon</name>
    <dbReference type="NCBI Taxonomy" id="34254"/>
    <lineage>
        <taxon>Eukaryota</taxon>
        <taxon>Viridiplantae</taxon>
        <taxon>Streptophyta</taxon>
        <taxon>Embryophyta</taxon>
        <taxon>Tracheophyta</taxon>
        <taxon>Spermatophyta</taxon>
        <taxon>Magnoliopsida</taxon>
        <taxon>eudicotyledons</taxon>
        <taxon>Gunneridae</taxon>
        <taxon>Pentapetalae</taxon>
        <taxon>asterids</taxon>
        <taxon>lamiids</taxon>
        <taxon>Boraginales</taxon>
        <taxon>Boraginaceae</taxon>
        <taxon>Boraginoideae</taxon>
        <taxon>Lithospermeae</taxon>
        <taxon>Lithospermum</taxon>
    </lineage>
</organism>
<dbReference type="Gene3D" id="1.20.58.1040">
    <property type="match status" value="1"/>
</dbReference>
<dbReference type="AlphaFoldDB" id="A0AAV3RX11"/>
<feature type="domain" description="X8" evidence="9">
    <location>
        <begin position="365"/>
        <end position="448"/>
    </location>
</feature>
<keyword evidence="11" id="KW-1185">Reference proteome</keyword>
<evidence type="ECO:0000256" key="4">
    <source>
        <dbReference type="ARBA" id="ARBA00023157"/>
    </source>
</evidence>
<keyword evidence="4" id="KW-1015">Disulfide bond</keyword>
<evidence type="ECO:0000256" key="3">
    <source>
        <dbReference type="ARBA" id="ARBA00022801"/>
    </source>
</evidence>
<dbReference type="EMBL" id="BAABME010013070">
    <property type="protein sequence ID" value="GAA0185782.1"/>
    <property type="molecule type" value="Genomic_DNA"/>
</dbReference>
<dbReference type="GO" id="GO:0005975">
    <property type="term" value="P:carbohydrate metabolic process"/>
    <property type="evidence" value="ECO:0007669"/>
    <property type="project" value="InterPro"/>
</dbReference>
<dbReference type="InterPro" id="IPR044965">
    <property type="entry name" value="Glyco_hydro_17_plant"/>
</dbReference>
<keyword evidence="3 7" id="KW-0378">Hydrolase</keyword>
<feature type="signal peptide" evidence="8">
    <location>
        <begin position="1"/>
        <end position="25"/>
    </location>
</feature>
<name>A0AAV3RX11_LITER</name>
<dbReference type="InterPro" id="IPR012946">
    <property type="entry name" value="X8"/>
</dbReference>
<evidence type="ECO:0000256" key="1">
    <source>
        <dbReference type="ARBA" id="ARBA00008773"/>
    </source>
</evidence>
<dbReference type="SUPFAM" id="SSF51445">
    <property type="entry name" value="(Trans)glycosidases"/>
    <property type="match status" value="1"/>
</dbReference>
<comment type="similarity">
    <text evidence="1 6">Belongs to the glycosyl hydrolase 17 family.</text>
</comment>
<dbReference type="InterPro" id="IPR000490">
    <property type="entry name" value="Glyco_hydro_17"/>
</dbReference>
<reference evidence="10 11" key="1">
    <citation type="submission" date="2024-01" db="EMBL/GenBank/DDBJ databases">
        <title>The complete chloroplast genome sequence of Lithospermum erythrorhizon: insights into the phylogenetic relationship among Boraginaceae species and the maternal lineages of purple gromwells.</title>
        <authorList>
            <person name="Okada T."/>
            <person name="Watanabe K."/>
        </authorList>
    </citation>
    <scope>NUCLEOTIDE SEQUENCE [LARGE SCALE GENOMIC DNA]</scope>
</reference>